<protein>
    <submittedName>
        <fullName evidence="2">Uncharacterized protein</fullName>
    </submittedName>
</protein>
<sequence>MWNYAMCLEKQGPKVWDAKDCHDTALEEARLAKAVASGAARSAPENKFLNNVMLTPSKKRAWSGHLKMQISPDQPQDIGSDSPPPSSTEEMLQRR</sequence>
<keyword evidence="3" id="KW-1185">Reference proteome</keyword>
<dbReference type="Proteomes" id="UP000807716">
    <property type="component" value="Unassembled WGS sequence"/>
</dbReference>
<comment type="caution">
    <text evidence="2">The sequence shown here is derived from an EMBL/GenBank/DDBJ whole genome shotgun (WGS) entry which is preliminary data.</text>
</comment>
<evidence type="ECO:0000313" key="2">
    <source>
        <dbReference type="EMBL" id="KAG0250827.1"/>
    </source>
</evidence>
<reference evidence="2" key="1">
    <citation type="journal article" date="2020" name="Fungal Divers.">
        <title>Resolving the Mortierellaceae phylogeny through synthesis of multi-gene phylogenetics and phylogenomics.</title>
        <authorList>
            <person name="Vandepol N."/>
            <person name="Liber J."/>
            <person name="Desiro A."/>
            <person name="Na H."/>
            <person name="Kennedy M."/>
            <person name="Barry K."/>
            <person name="Grigoriev I.V."/>
            <person name="Miller A.N."/>
            <person name="O'Donnell K."/>
            <person name="Stajich J.E."/>
            <person name="Bonito G."/>
        </authorList>
    </citation>
    <scope>NUCLEOTIDE SEQUENCE</scope>
    <source>
        <strain evidence="2">BC1065</strain>
    </source>
</reference>
<name>A0A9P6PPN9_9FUNG</name>
<dbReference type="EMBL" id="JAAAJB010000818">
    <property type="protein sequence ID" value="KAG0250827.1"/>
    <property type="molecule type" value="Genomic_DNA"/>
</dbReference>
<accession>A0A9P6PPN9</accession>
<organism evidence="2 3">
    <name type="scientific">Actinomortierella ambigua</name>
    <dbReference type="NCBI Taxonomy" id="1343610"/>
    <lineage>
        <taxon>Eukaryota</taxon>
        <taxon>Fungi</taxon>
        <taxon>Fungi incertae sedis</taxon>
        <taxon>Mucoromycota</taxon>
        <taxon>Mortierellomycotina</taxon>
        <taxon>Mortierellomycetes</taxon>
        <taxon>Mortierellales</taxon>
        <taxon>Mortierellaceae</taxon>
        <taxon>Actinomortierella</taxon>
    </lineage>
</organism>
<evidence type="ECO:0000256" key="1">
    <source>
        <dbReference type="SAM" id="MobiDB-lite"/>
    </source>
</evidence>
<evidence type="ECO:0000313" key="3">
    <source>
        <dbReference type="Proteomes" id="UP000807716"/>
    </source>
</evidence>
<feature type="region of interest" description="Disordered" evidence="1">
    <location>
        <begin position="66"/>
        <end position="95"/>
    </location>
</feature>
<gene>
    <name evidence="2" type="ORF">DFQ27_009177</name>
</gene>
<dbReference type="AlphaFoldDB" id="A0A9P6PPN9"/>
<proteinExistence type="predicted"/>